<dbReference type="Proteomes" id="UP001234798">
    <property type="component" value="Chromosome"/>
</dbReference>
<evidence type="ECO:0000256" key="3">
    <source>
        <dbReference type="ARBA" id="ARBA00023125"/>
    </source>
</evidence>
<dbReference type="Pfam" id="PF03466">
    <property type="entry name" value="LysR_substrate"/>
    <property type="match status" value="1"/>
</dbReference>
<sequence length="310" mass="33543">MQQTNNLRAVDLNLLVVLDALLHERHLTRAAGRLHLSQPAVSHALGRLRALLADPLFERTRGGLRPTPYALALESPLQDVLAQVRRLLSGAVFDPATSRRVFRLAMSDYGASVVLPELMRGLRRDAPGTDVEVTSGSRSAMIAGVADGQLDLAFAVFGETPAVIRRQILFEETFVCVVDAAENGAEPLTFEQYLERPHVLVAAGADQRAGEVDAALAKTGRSRRVALRLPHWAAAATVLRGTDLVLTVAKRAVSDTAAQGLAITQAPFPIAPLNFEMLWHEREDADAGLCWLRTLMTDALAPMPPTAKTD</sequence>
<dbReference type="SUPFAM" id="SSF46785">
    <property type="entry name" value="Winged helix' DNA-binding domain"/>
    <property type="match status" value="1"/>
</dbReference>
<evidence type="ECO:0000313" key="7">
    <source>
        <dbReference type="Proteomes" id="UP001234798"/>
    </source>
</evidence>
<dbReference type="EMBL" id="CP132976">
    <property type="protein sequence ID" value="WMD22058.1"/>
    <property type="molecule type" value="Genomic_DNA"/>
</dbReference>
<proteinExistence type="inferred from homology"/>
<gene>
    <name evidence="6" type="ORF">RAS12_06700</name>
</gene>
<evidence type="ECO:0000259" key="5">
    <source>
        <dbReference type="PROSITE" id="PS50931"/>
    </source>
</evidence>
<dbReference type="InterPro" id="IPR005119">
    <property type="entry name" value="LysR_subst-bd"/>
</dbReference>
<dbReference type="InterPro" id="IPR036390">
    <property type="entry name" value="WH_DNA-bd_sf"/>
</dbReference>
<name>A0ABY9M4W4_9BURK</name>
<feature type="domain" description="HTH lysR-type" evidence="5">
    <location>
        <begin position="10"/>
        <end position="67"/>
    </location>
</feature>
<evidence type="ECO:0000313" key="6">
    <source>
        <dbReference type="EMBL" id="WMD22058.1"/>
    </source>
</evidence>
<dbReference type="PANTHER" id="PTHR30118:SF15">
    <property type="entry name" value="TRANSCRIPTIONAL REGULATORY PROTEIN"/>
    <property type="match status" value="1"/>
</dbReference>
<dbReference type="PROSITE" id="PS50931">
    <property type="entry name" value="HTH_LYSR"/>
    <property type="match status" value="1"/>
</dbReference>
<accession>A0ABY9M4W4</accession>
<dbReference type="Gene3D" id="1.10.10.10">
    <property type="entry name" value="Winged helix-like DNA-binding domain superfamily/Winged helix DNA-binding domain"/>
    <property type="match status" value="1"/>
</dbReference>
<keyword evidence="4" id="KW-0804">Transcription</keyword>
<evidence type="ECO:0000256" key="4">
    <source>
        <dbReference type="ARBA" id="ARBA00023163"/>
    </source>
</evidence>
<dbReference type="Gene3D" id="3.40.190.10">
    <property type="entry name" value="Periplasmic binding protein-like II"/>
    <property type="match status" value="2"/>
</dbReference>
<protein>
    <submittedName>
        <fullName evidence="6">LysR family transcriptional regulator</fullName>
    </submittedName>
</protein>
<evidence type="ECO:0000256" key="1">
    <source>
        <dbReference type="ARBA" id="ARBA00009437"/>
    </source>
</evidence>
<dbReference type="PRINTS" id="PR00039">
    <property type="entry name" value="HTHLYSR"/>
</dbReference>
<dbReference type="InterPro" id="IPR036388">
    <property type="entry name" value="WH-like_DNA-bd_sf"/>
</dbReference>
<dbReference type="PANTHER" id="PTHR30118">
    <property type="entry name" value="HTH-TYPE TRANSCRIPTIONAL REGULATOR LEUO-RELATED"/>
    <property type="match status" value="1"/>
</dbReference>
<keyword evidence="2" id="KW-0805">Transcription regulation</keyword>
<organism evidence="6 7">
    <name type="scientific">Achromobacter seleniivolatilans</name>
    <dbReference type="NCBI Taxonomy" id="3047478"/>
    <lineage>
        <taxon>Bacteria</taxon>
        <taxon>Pseudomonadati</taxon>
        <taxon>Pseudomonadota</taxon>
        <taxon>Betaproteobacteria</taxon>
        <taxon>Burkholderiales</taxon>
        <taxon>Alcaligenaceae</taxon>
        <taxon>Achromobacter</taxon>
    </lineage>
</organism>
<comment type="similarity">
    <text evidence="1">Belongs to the LysR transcriptional regulatory family.</text>
</comment>
<keyword evidence="7" id="KW-1185">Reference proteome</keyword>
<keyword evidence="3" id="KW-0238">DNA-binding</keyword>
<dbReference type="SUPFAM" id="SSF53850">
    <property type="entry name" value="Periplasmic binding protein-like II"/>
    <property type="match status" value="1"/>
</dbReference>
<reference evidence="6 7" key="1">
    <citation type="submission" date="2023-08" db="EMBL/GenBank/DDBJ databases">
        <title>Achromobacter seleniivolatilans sp. nov., isolated from seleniferous soil.</title>
        <authorList>
            <person name="Zhang S."/>
            <person name="Li K."/>
            <person name="Peng J."/>
            <person name="Zhao Q."/>
            <person name="Wang H."/>
            <person name="Guo Y."/>
        </authorList>
    </citation>
    <scope>NUCLEOTIDE SEQUENCE [LARGE SCALE GENOMIC DNA]</scope>
    <source>
        <strain evidence="6 7">R39</strain>
    </source>
</reference>
<evidence type="ECO:0000256" key="2">
    <source>
        <dbReference type="ARBA" id="ARBA00023015"/>
    </source>
</evidence>
<dbReference type="InterPro" id="IPR000847">
    <property type="entry name" value="LysR_HTH_N"/>
</dbReference>
<dbReference type="Pfam" id="PF00126">
    <property type="entry name" value="HTH_1"/>
    <property type="match status" value="1"/>
</dbReference>
<dbReference type="RefSeq" id="WP_306946496.1">
    <property type="nucleotide sequence ID" value="NZ_CP132976.1"/>
</dbReference>
<dbReference type="InterPro" id="IPR050389">
    <property type="entry name" value="LysR-type_TF"/>
</dbReference>